<keyword evidence="2 8" id="KW-1003">Cell membrane</keyword>
<accession>A0A564ZF89</accession>
<comment type="similarity">
    <text evidence="8 9">Belongs to the MurJ/MviN family.</text>
</comment>
<dbReference type="GO" id="GO:0015648">
    <property type="term" value="F:lipid-linked peptidoglycan transporter activity"/>
    <property type="evidence" value="ECO:0007669"/>
    <property type="project" value="UniProtKB-UniRule"/>
</dbReference>
<dbReference type="PANTHER" id="PTHR47019">
    <property type="entry name" value="LIPID II FLIPPASE MURJ"/>
    <property type="match status" value="1"/>
</dbReference>
<dbReference type="GO" id="GO:0009252">
    <property type="term" value="P:peptidoglycan biosynthetic process"/>
    <property type="evidence" value="ECO:0007669"/>
    <property type="project" value="UniProtKB-UniRule"/>
</dbReference>
<evidence type="ECO:0000256" key="2">
    <source>
        <dbReference type="ARBA" id="ARBA00022475"/>
    </source>
</evidence>
<evidence type="ECO:0000256" key="6">
    <source>
        <dbReference type="ARBA" id="ARBA00022989"/>
    </source>
</evidence>
<keyword evidence="8 9" id="KW-0961">Cell wall biogenesis/degradation</keyword>
<dbReference type="GO" id="GO:0071555">
    <property type="term" value="P:cell wall organization"/>
    <property type="evidence" value="ECO:0007669"/>
    <property type="project" value="UniProtKB-UniRule"/>
</dbReference>
<dbReference type="UniPathway" id="UPA00219"/>
<dbReference type="InterPro" id="IPR004268">
    <property type="entry name" value="MurJ"/>
</dbReference>
<feature type="transmembrane region" description="Helical" evidence="8">
    <location>
        <begin position="202"/>
        <end position="220"/>
    </location>
</feature>
<feature type="transmembrane region" description="Helical" evidence="8">
    <location>
        <begin position="424"/>
        <end position="446"/>
    </location>
</feature>
<dbReference type="PANTHER" id="PTHR47019:SF1">
    <property type="entry name" value="LIPID II FLIPPASE MURJ"/>
    <property type="match status" value="1"/>
</dbReference>
<dbReference type="HAMAP" id="MF_02078">
    <property type="entry name" value="MurJ_MviN"/>
    <property type="match status" value="1"/>
</dbReference>
<evidence type="ECO:0000313" key="11">
    <source>
        <dbReference type="Proteomes" id="UP000334340"/>
    </source>
</evidence>
<evidence type="ECO:0000256" key="9">
    <source>
        <dbReference type="PIRNR" id="PIRNR002869"/>
    </source>
</evidence>
<dbReference type="CDD" id="cd13123">
    <property type="entry name" value="MATE_MurJ_like"/>
    <property type="match status" value="1"/>
</dbReference>
<gene>
    <name evidence="8" type="primary">murJ</name>
    <name evidence="10" type="ORF">MELA_00309</name>
</gene>
<dbReference type="Pfam" id="PF03023">
    <property type="entry name" value="MurJ"/>
    <property type="match status" value="1"/>
</dbReference>
<evidence type="ECO:0000256" key="8">
    <source>
        <dbReference type="HAMAP-Rule" id="MF_02078"/>
    </source>
</evidence>
<dbReference type="GO" id="GO:0005886">
    <property type="term" value="C:plasma membrane"/>
    <property type="evidence" value="ECO:0007669"/>
    <property type="project" value="UniProtKB-SubCell"/>
</dbReference>
<feature type="transmembrane region" description="Helical" evidence="8">
    <location>
        <begin position="174"/>
        <end position="196"/>
    </location>
</feature>
<organism evidence="10 11">
    <name type="scientific">Candidatus Methylomirabilis lanthanidiphila</name>
    <dbReference type="NCBI Taxonomy" id="2211376"/>
    <lineage>
        <taxon>Bacteria</taxon>
        <taxon>Candidatus Methylomirabilota</taxon>
        <taxon>Candidatus Methylomirabilia</taxon>
        <taxon>Candidatus Methylomirabilales</taxon>
        <taxon>Candidatus Methylomirabilaceae</taxon>
        <taxon>Candidatus Methylomirabilis</taxon>
    </lineage>
</organism>
<keyword evidence="5 8" id="KW-0573">Peptidoglycan synthesis</keyword>
<evidence type="ECO:0000256" key="4">
    <source>
        <dbReference type="ARBA" id="ARBA00022960"/>
    </source>
</evidence>
<dbReference type="Proteomes" id="UP000334340">
    <property type="component" value="Unassembled WGS sequence"/>
</dbReference>
<keyword evidence="8 9" id="KW-0813">Transport</keyword>
<feature type="transmembrane region" description="Helical" evidence="8">
    <location>
        <begin position="458"/>
        <end position="482"/>
    </location>
</feature>
<feature type="transmembrane region" description="Helical" evidence="8">
    <location>
        <begin position="147"/>
        <end position="167"/>
    </location>
</feature>
<keyword evidence="11" id="KW-1185">Reference proteome</keyword>
<comment type="subcellular location">
    <subcellularLocation>
        <location evidence="1 8">Cell membrane</location>
        <topology evidence="1 8">Multi-pass membrane protein</topology>
    </subcellularLocation>
</comment>
<dbReference type="InterPro" id="IPR051050">
    <property type="entry name" value="Lipid_II_flippase_MurJ/MviN"/>
</dbReference>
<dbReference type="PIRSF" id="PIRSF002869">
    <property type="entry name" value="MviN"/>
    <property type="match status" value="1"/>
</dbReference>
<feature type="transmembrane region" description="Helical" evidence="8">
    <location>
        <begin position="370"/>
        <end position="388"/>
    </location>
</feature>
<evidence type="ECO:0000256" key="7">
    <source>
        <dbReference type="ARBA" id="ARBA00023136"/>
    </source>
</evidence>
<feature type="transmembrane region" description="Helical" evidence="8">
    <location>
        <begin position="494"/>
        <end position="515"/>
    </location>
</feature>
<dbReference type="GO" id="GO:0034204">
    <property type="term" value="P:lipid translocation"/>
    <property type="evidence" value="ECO:0007669"/>
    <property type="project" value="TreeGrafter"/>
</dbReference>
<feature type="transmembrane region" description="Helical" evidence="8">
    <location>
        <begin position="20"/>
        <end position="38"/>
    </location>
</feature>
<keyword evidence="3 8" id="KW-0812">Transmembrane</keyword>
<feature type="transmembrane region" description="Helical" evidence="8">
    <location>
        <begin position="281"/>
        <end position="305"/>
    </location>
</feature>
<proteinExistence type="inferred from homology"/>
<evidence type="ECO:0000256" key="3">
    <source>
        <dbReference type="ARBA" id="ARBA00022692"/>
    </source>
</evidence>
<name>A0A564ZF89_9BACT</name>
<feature type="transmembrane region" description="Helical" evidence="8">
    <location>
        <begin position="254"/>
        <end position="275"/>
    </location>
</feature>
<evidence type="ECO:0000256" key="1">
    <source>
        <dbReference type="ARBA" id="ARBA00004651"/>
    </source>
</evidence>
<protein>
    <recommendedName>
        <fullName evidence="8">Probable lipid II flippase MurJ</fullName>
    </recommendedName>
</protein>
<dbReference type="NCBIfam" id="TIGR01695">
    <property type="entry name" value="murJ_mviN"/>
    <property type="match status" value="1"/>
</dbReference>
<feature type="transmembrane region" description="Helical" evidence="8">
    <location>
        <begin position="326"/>
        <end position="350"/>
    </location>
</feature>
<keyword evidence="6 8" id="KW-1133">Transmembrane helix</keyword>
<comment type="pathway">
    <text evidence="8">Cell wall biogenesis; peptidoglycan biosynthesis.</text>
</comment>
<dbReference type="EMBL" id="CABIKM010000004">
    <property type="protein sequence ID" value="VUZ83950.1"/>
    <property type="molecule type" value="Genomic_DNA"/>
</dbReference>
<sequence length="542" mass="57973">MEWGSVVKDFVMEQEHRGRIARAAGVVSGATLLSRILGFVRDLIIARAFGAGTATDAFFAAFRLPNMLRELLGEGALSAAFIPVFTESFRTRGRESAWRLAWTVLTMLMLLLLAVSSVGIVFAPWLIRLIAPGFHAIPSKLDLAVYLTRMMFPYILFIGVAALFMAILNSQGHFATPALSPSVLNIAMIACALYLTPYVDPPIAALAIGVLIGGVGQLVMQIPAIWRRSRGVQWGIDVADPAVGRITRLMTPGIAGLAITQVNVFIGTLLASLMGEGGISILYYAFRLIQLPIGLFGVAIATAAFPTMAKQAANRSLGEVAATVAYAIRLVLFVTLPSMVGLIVFRVQIIQLLFERGAFDRTVTLATAEVVLFYAFGLGAYVSNRILVPAFYSLQDTATPVKIGMVAVVVNIVSSLLLMRPLGLGGLALATALSSFVNLGLLLIALQKRLGRLNGLRVRSLAQIAGPAALMALIALSLVHFFDPLTIEPALRRAAVLAFELATSLVAFLVAAACLGSEEIKGLLRWLISRRRTIEGAPSGED</sequence>
<dbReference type="AlphaFoldDB" id="A0A564ZF89"/>
<feature type="transmembrane region" description="Helical" evidence="8">
    <location>
        <begin position="400"/>
        <end position="418"/>
    </location>
</feature>
<reference evidence="10 11" key="1">
    <citation type="submission" date="2019-07" db="EMBL/GenBank/DDBJ databases">
        <authorList>
            <person name="Cremers G."/>
        </authorList>
    </citation>
    <scope>NUCLEOTIDE SEQUENCE [LARGE SCALE GENOMIC DNA]</scope>
</reference>
<dbReference type="GO" id="GO:0008360">
    <property type="term" value="P:regulation of cell shape"/>
    <property type="evidence" value="ECO:0007669"/>
    <property type="project" value="UniProtKB-UniRule"/>
</dbReference>
<feature type="transmembrane region" description="Helical" evidence="8">
    <location>
        <begin position="100"/>
        <end position="127"/>
    </location>
</feature>
<evidence type="ECO:0000313" key="10">
    <source>
        <dbReference type="EMBL" id="VUZ83950.1"/>
    </source>
</evidence>
<evidence type="ECO:0000256" key="5">
    <source>
        <dbReference type="ARBA" id="ARBA00022984"/>
    </source>
</evidence>
<comment type="function">
    <text evidence="8 9">Involved in peptidoglycan biosynthesis. Transports lipid-linked peptidoglycan precursors from the inner to the outer leaflet of the cytoplasmic membrane.</text>
</comment>
<keyword evidence="4 8" id="KW-0133">Cell shape</keyword>
<dbReference type="PRINTS" id="PR01806">
    <property type="entry name" value="VIRFACTRMVIN"/>
</dbReference>
<keyword evidence="7 8" id="KW-0472">Membrane</keyword>